<proteinExistence type="evidence at transcript level"/>
<feature type="transmembrane region" description="Helical" evidence="2">
    <location>
        <begin position="123"/>
        <end position="140"/>
    </location>
</feature>
<keyword evidence="2" id="KW-0472">Membrane</keyword>
<keyword evidence="2" id="KW-0812">Transmembrane</keyword>
<evidence type="ECO:0000256" key="1">
    <source>
        <dbReference type="SAM" id="MobiDB-lite"/>
    </source>
</evidence>
<dbReference type="AlphaFoldDB" id="B7ZZB2"/>
<organism evidence="3">
    <name type="scientific">Zea mays</name>
    <name type="common">Maize</name>
    <dbReference type="NCBI Taxonomy" id="4577"/>
    <lineage>
        <taxon>Eukaryota</taxon>
        <taxon>Viridiplantae</taxon>
        <taxon>Streptophyta</taxon>
        <taxon>Embryophyta</taxon>
        <taxon>Tracheophyta</taxon>
        <taxon>Spermatophyta</taxon>
        <taxon>Magnoliopsida</taxon>
        <taxon>Liliopsida</taxon>
        <taxon>Poales</taxon>
        <taxon>Poaceae</taxon>
        <taxon>PACMAD clade</taxon>
        <taxon>Panicoideae</taxon>
        <taxon>Andropogonodae</taxon>
        <taxon>Andropogoneae</taxon>
        <taxon>Tripsacinae</taxon>
        <taxon>Zea</taxon>
    </lineage>
</organism>
<dbReference type="EMBL" id="BT054654">
    <property type="protein sequence ID" value="ACL53261.1"/>
    <property type="molecule type" value="mRNA"/>
</dbReference>
<reference evidence="3" key="1">
    <citation type="journal article" date="2009" name="PLoS Genet.">
        <title>Sequencing, mapping, and analysis of 27,455 maize full-length cDNAs.</title>
        <authorList>
            <person name="Soderlund C."/>
            <person name="Descour A."/>
            <person name="Kudrna D."/>
            <person name="Bomhoff M."/>
            <person name="Boyd L."/>
            <person name="Currie J."/>
            <person name="Angelova A."/>
            <person name="Collura K."/>
            <person name="Wissotski M."/>
            <person name="Ashley E."/>
            <person name="Morrow D."/>
            <person name="Fernandes J."/>
            <person name="Walbot V."/>
            <person name="Yu Y."/>
        </authorList>
    </citation>
    <scope>NUCLEOTIDE SEQUENCE</scope>
    <source>
        <strain evidence="3">B73</strain>
    </source>
</reference>
<protein>
    <submittedName>
        <fullName evidence="3">Uncharacterized protein</fullName>
    </submittedName>
</protein>
<feature type="compositionally biased region" description="Basic and acidic residues" evidence="1">
    <location>
        <begin position="206"/>
        <end position="218"/>
    </location>
</feature>
<name>B7ZZB2_MAIZE</name>
<evidence type="ECO:0000256" key="2">
    <source>
        <dbReference type="SAM" id="Phobius"/>
    </source>
</evidence>
<keyword evidence="2" id="KW-1133">Transmembrane helix</keyword>
<sequence length="231" mass="25363">MIHYQKKSTSRSTLDYTSLLGHQAPRNTRSTTTGATYIMAVTLVDRVAITAHELHQWAPTRPSRYIPTRRHPWSRCESETPRARPLRHCWPQRCAGGGGSGGGACCRLHKVQRRRVPRARRRHVVVLVPTTTAATATATVGVGVRVPAGCVVVVGRVLLLLEGATRRRRGDEIPSGRRRAVGDEVLPREERGGAVLGDKVVERRAGARRDVLPRRRDQPGPAGARHAASGR</sequence>
<evidence type="ECO:0000313" key="3">
    <source>
        <dbReference type="EMBL" id="ACL53261.1"/>
    </source>
</evidence>
<accession>B7ZZB2</accession>
<feature type="region of interest" description="Disordered" evidence="1">
    <location>
        <begin position="206"/>
        <end position="231"/>
    </location>
</feature>
<reference evidence="3" key="2">
    <citation type="submission" date="2012-06" db="EMBL/GenBank/DDBJ databases">
        <authorList>
            <person name="Yu Y."/>
            <person name="Currie J."/>
            <person name="Lomeli R."/>
            <person name="Angelova A."/>
            <person name="Collura K."/>
            <person name="Wissotski M."/>
            <person name="Campos D."/>
            <person name="Kudrna D."/>
            <person name="Golser W."/>
            <person name="Ashely E."/>
            <person name="Descour A."/>
            <person name="Fernandes J."/>
            <person name="Soderlund C."/>
            <person name="Walbot V."/>
        </authorList>
    </citation>
    <scope>NUCLEOTIDE SEQUENCE</scope>
    <source>
        <strain evidence="3">B73</strain>
    </source>
</reference>